<evidence type="ECO:0000313" key="3">
    <source>
        <dbReference type="Proteomes" id="UP001303407"/>
    </source>
</evidence>
<dbReference type="InterPro" id="IPR029062">
    <property type="entry name" value="Class_I_gatase-like"/>
</dbReference>
<dbReference type="InterPro" id="IPR053161">
    <property type="entry name" value="Ulvan_degrading_GH"/>
</dbReference>
<keyword evidence="2" id="KW-0378">Hydrolase</keyword>
<keyword evidence="1" id="KW-0732">Signal</keyword>
<sequence length="711" mass="80916">MLQMQQWNKNLALILAFMAFSTITHAQEFWQKISNPTMEEMASKFKDYPSVYSQTVTWGWEGNITREKIAANLDIFKNHGLFTVSIEAGYGMPFEYLSEGWFESVKIAVEEAKKRDMHVWIIDEGKYPSGFAGGKFNKEKPELRMQGLVVKEKIPFKGGETFTKKTSSSIISAIATNQNDQSSQVIPINSNGINWKAPAGNWEILLIEHKFKTSVTRAVNNPTHGKDTTNSLCDYLNPLATKQFLEFTHVQYKKYIGSEFGKTVLGFRGDEPDYGFTPWTPKLPEEFKKLKGYDIVPYLGVIFIKYLTVEQQRMKADYWDVWSYMFGKNFFDVQAEWCKANGIEYVVHLNHEEKMMSLVRSGGDFFRTMRHVGVPGVDAIWLQIWPDKVADYPKLASSAAHMYGKPRSLSESFAAYTIKPSVPQAKWVIDYQLVRGINLFEYMFWPINETKVPNGYLGDDDFIPVAKYSNRASYLLSNGIPVAQVALYHPTGNLWMGDEAANTNTLDIAQSLSEHQIDYDFVDDQGLESVFTLEKKGFKNLSGQIYTTVIIPTINYISKKVLNRLDAFTKHGGQVIFMGNHPKLSIEKTFLNAENTSEFNWGYIEPTGKVTNAMLSKITSKDVRFETSIPSIKYLHRTWKDAEMYFFFNESDQEQTTKARFKGNGDVTLWDAASGEISPIKVISKDVGAISIDLHLNAHETKFIVIGSSKK</sequence>
<dbReference type="Proteomes" id="UP001303407">
    <property type="component" value="Chromosome"/>
</dbReference>
<protein>
    <submittedName>
        <fullName evidence="2">Glycosyl hydrolase</fullName>
    </submittedName>
</protein>
<name>A0ABY9Y488_9FLAO</name>
<feature type="chain" id="PRO_5047235201" evidence="1">
    <location>
        <begin position="27"/>
        <end position="711"/>
    </location>
</feature>
<proteinExistence type="predicted"/>
<dbReference type="Pfam" id="PF17132">
    <property type="entry name" value="Glyco_hydro_106"/>
    <property type="match status" value="1"/>
</dbReference>
<dbReference type="EMBL" id="CP134536">
    <property type="protein sequence ID" value="WNH13061.1"/>
    <property type="molecule type" value="Genomic_DNA"/>
</dbReference>
<dbReference type="PANTHER" id="PTHR36848:SF2">
    <property type="entry name" value="SECRETED PROTEIN"/>
    <property type="match status" value="1"/>
</dbReference>
<dbReference type="Gene3D" id="3.40.50.880">
    <property type="match status" value="1"/>
</dbReference>
<dbReference type="PANTHER" id="PTHR36848">
    <property type="entry name" value="DNA-BINDING PROTEIN (PUTATIVE SECRETED PROTEIN)-RELATED"/>
    <property type="match status" value="1"/>
</dbReference>
<feature type="signal peptide" evidence="1">
    <location>
        <begin position="1"/>
        <end position="26"/>
    </location>
</feature>
<reference evidence="2 3" key="1">
    <citation type="submission" date="2023-09" db="EMBL/GenBank/DDBJ databases">
        <title>Thalassobella suaedae gen. nov., sp. nov., a marine bacterium of the family Flavobacteriaceae isolated from a halophyte Suaeda japonica.</title>
        <authorList>
            <person name="Lee S.Y."/>
            <person name="Hwang C.Y."/>
        </authorList>
    </citation>
    <scope>NUCLEOTIDE SEQUENCE [LARGE SCALE GENOMIC DNA]</scope>
    <source>
        <strain evidence="2 3">HL-DH10</strain>
    </source>
</reference>
<organism evidence="2 3">
    <name type="scientific">Thalassobellus suaedae</name>
    <dbReference type="NCBI Taxonomy" id="3074124"/>
    <lineage>
        <taxon>Bacteria</taxon>
        <taxon>Pseudomonadati</taxon>
        <taxon>Bacteroidota</taxon>
        <taxon>Flavobacteriia</taxon>
        <taxon>Flavobacteriales</taxon>
        <taxon>Flavobacteriaceae</taxon>
        <taxon>Thalassobellus</taxon>
    </lineage>
</organism>
<evidence type="ECO:0000313" key="2">
    <source>
        <dbReference type="EMBL" id="WNH13061.1"/>
    </source>
</evidence>
<dbReference type="GO" id="GO:0016787">
    <property type="term" value="F:hydrolase activity"/>
    <property type="evidence" value="ECO:0007669"/>
    <property type="project" value="UniProtKB-KW"/>
</dbReference>
<dbReference type="RefSeq" id="WP_415863039.1">
    <property type="nucleotide sequence ID" value="NZ_CP134536.1"/>
</dbReference>
<gene>
    <name evidence="2" type="ORF">RHP49_02140</name>
</gene>
<keyword evidence="3" id="KW-1185">Reference proteome</keyword>
<accession>A0ABY9Y488</accession>
<evidence type="ECO:0000256" key="1">
    <source>
        <dbReference type="SAM" id="SignalP"/>
    </source>
</evidence>